<proteinExistence type="predicted"/>
<dbReference type="Pfam" id="PF19051">
    <property type="entry name" value="GFO_IDH_MocA_C2"/>
    <property type="match status" value="1"/>
</dbReference>
<dbReference type="Gene3D" id="3.40.50.720">
    <property type="entry name" value="NAD(P)-binding Rossmann-like Domain"/>
    <property type="match status" value="1"/>
</dbReference>
<evidence type="ECO:0000313" key="3">
    <source>
        <dbReference type="EMBL" id="CEA15901.1"/>
    </source>
</evidence>
<feature type="domain" description="Gfo/Idh/MocA-like oxidoreductase N-terminal" evidence="1">
    <location>
        <begin position="128"/>
        <end position="202"/>
    </location>
</feature>
<dbReference type="OrthoDB" id="9795543at2"/>
<dbReference type="PATRIC" id="fig|1562970.3.peg.1137"/>
<protein>
    <submittedName>
        <fullName evidence="3">Putative Tat (Twin-arginine translocation) pathway signal sequence containing protein</fullName>
    </submittedName>
</protein>
<feature type="domain" description="Gfo/Idh/MocA-like oxidoreductase bacterial type C-terminal" evidence="2">
    <location>
        <begin position="217"/>
        <end position="318"/>
    </location>
</feature>
<keyword evidence="4" id="KW-1185">Reference proteome</keyword>
<dbReference type="InterPro" id="IPR000683">
    <property type="entry name" value="Gfo/Idh/MocA-like_OxRdtase_N"/>
</dbReference>
<dbReference type="AlphaFoldDB" id="A0A098C0F3"/>
<dbReference type="InterPro" id="IPR050463">
    <property type="entry name" value="Gfo/Idh/MocA_oxidrdct_glycsds"/>
</dbReference>
<dbReference type="HOGENOM" id="CLU_023194_24_0_10"/>
<organism evidence="3 4">
    <name type="scientific">Fermentimonas caenicola</name>
    <dbReference type="NCBI Taxonomy" id="1562970"/>
    <lineage>
        <taxon>Bacteria</taxon>
        <taxon>Pseudomonadati</taxon>
        <taxon>Bacteroidota</taxon>
        <taxon>Bacteroidia</taxon>
        <taxon>Bacteroidales</taxon>
        <taxon>Dysgonomonadaceae</taxon>
        <taxon>Fermentimonas</taxon>
    </lineage>
</organism>
<gene>
    <name evidence="3" type="ORF">ING2E5B_1149</name>
</gene>
<name>A0A098C0F3_9BACT</name>
<evidence type="ECO:0000259" key="2">
    <source>
        <dbReference type="Pfam" id="PF19051"/>
    </source>
</evidence>
<dbReference type="Proteomes" id="UP000032417">
    <property type="component" value="Chromosome 1"/>
</dbReference>
<accession>A0A098C0F3</accession>
<dbReference type="PANTHER" id="PTHR43818">
    <property type="entry name" value="BCDNA.GH03377"/>
    <property type="match status" value="1"/>
</dbReference>
<dbReference type="KEGG" id="pbt:ING2E5B_1149"/>
<dbReference type="InterPro" id="IPR036291">
    <property type="entry name" value="NAD(P)-bd_dom_sf"/>
</dbReference>
<evidence type="ECO:0000259" key="1">
    <source>
        <dbReference type="Pfam" id="PF01408"/>
    </source>
</evidence>
<dbReference type="InterPro" id="IPR043906">
    <property type="entry name" value="Gfo/Idh/MocA_OxRdtase_bact_C"/>
</dbReference>
<evidence type="ECO:0000313" key="4">
    <source>
        <dbReference type="Proteomes" id="UP000032417"/>
    </source>
</evidence>
<sequence>MKKIKRRDFLNYTGSAIAFTVIPRNVLGGVGFVAPSDRINIGLIGVGMQQMGELINLIPDKRVHIVSVCDPNKYPIGYHQWGPGSDLKKSVRKLLGDSTWGGEVNVTAGRDCGQSFVNKYYAKERNKNSYSGCTAYSDFREMLEKENDIDAVKIVVPDHAYPPIILKALEKNKHVISHKPLGNRVHETRAIFEAVKSKPNLITHMLAWSAIHDRYQTVKKWIDDGVIGNLKEIHNWSYRPVWQQWQTTFKDRPEIPEGFDWDLWLGAWPDRPYHPNYTHTVYRGWYDFGAGSIADMGIYSLWPLFTTLGVDAPPFAVETMGTTTKTIGEFDEMKDVPNSVAFPLSSIVRWKFSASENCGPFDLFWYDGGMRPPTPPELEVDNKVFESEGMMFVGDKGKILGGFRCENPVIIPVSKMIEVTGSKEIPRSRTSVNSTDVWIEAILNNKQSPGNFLSSWPIIETAHLAAAAFRTGKKINYDHKNMTITNIQDANQYLYRSEYRKGWEIK</sequence>
<dbReference type="PANTHER" id="PTHR43818:SF10">
    <property type="entry name" value="NADH-DEPENDENT DEHYDROGENASE-RELATED"/>
    <property type="match status" value="1"/>
</dbReference>
<dbReference type="SUPFAM" id="SSF51735">
    <property type="entry name" value="NAD(P)-binding Rossmann-fold domains"/>
    <property type="match status" value="1"/>
</dbReference>
<dbReference type="GO" id="GO:0000166">
    <property type="term" value="F:nucleotide binding"/>
    <property type="evidence" value="ECO:0007669"/>
    <property type="project" value="InterPro"/>
</dbReference>
<dbReference type="Pfam" id="PF01408">
    <property type="entry name" value="GFO_IDH_MocA"/>
    <property type="match status" value="1"/>
</dbReference>
<dbReference type="EMBL" id="LN515532">
    <property type="protein sequence ID" value="CEA15901.1"/>
    <property type="molecule type" value="Genomic_DNA"/>
</dbReference>
<reference evidence="3 4" key="1">
    <citation type="submission" date="2014-08" db="EMBL/GenBank/DDBJ databases">
        <authorList>
            <person name="Wibberg D."/>
        </authorList>
    </citation>
    <scope>NUCLEOTIDE SEQUENCE [LARGE SCALE GENOMIC DNA]</scope>
    <source>
        <strain evidence="4">ING2-E5B</strain>
    </source>
</reference>
<dbReference type="STRING" id="1562970.ING2E5B_1149"/>